<dbReference type="AlphaFoldDB" id="A0A6A6GHI5"/>
<feature type="compositionally biased region" description="Basic and acidic residues" evidence="1">
    <location>
        <begin position="255"/>
        <end position="268"/>
    </location>
</feature>
<sequence>MLCTTLDIAIRGVQSEWQTRWDYRIHGPIGGPRYIPAGEKAAATFIQVFQNLIEDGNQDVAEKLLTRWAAQTLEKGESEPGIYHEQTIPLFCGLGELVRREGTPLEPSQPMQAAVSHMLVSYLNQYIGRQPSKPTNWSKEPMRCTCDVCRSVNPFLQSPTQTVHRISTNEKNRKHLEYSRWEDLKCTTERTQRPFVLVMKKIRKREERDQADWYARITQVLQKLESVGVKELRRLVLPEYHYLLVGDAIQQSLARDSKKPLGRREKESGYTATSASTRTPLQEMTPRSQGRAPISSIPAKRPAEMAELVDLTDD</sequence>
<reference evidence="3" key="1">
    <citation type="journal article" date="2020" name="Stud. Mycol.">
        <title>101 Dothideomycetes genomes: A test case for predicting lifestyles and emergence of pathogens.</title>
        <authorList>
            <person name="Haridas S."/>
            <person name="Albert R."/>
            <person name="Binder M."/>
            <person name="Bloem J."/>
            <person name="LaButti K."/>
            <person name="Salamov A."/>
            <person name="Andreopoulos B."/>
            <person name="Baker S."/>
            <person name="Barry K."/>
            <person name="Bills G."/>
            <person name="Bluhm B."/>
            <person name="Cannon C."/>
            <person name="Castanera R."/>
            <person name="Culley D."/>
            <person name="Daum C."/>
            <person name="Ezra D."/>
            <person name="Gonzalez J."/>
            <person name="Henrissat B."/>
            <person name="Kuo A."/>
            <person name="Liang C."/>
            <person name="Lipzen A."/>
            <person name="Lutzoni F."/>
            <person name="Magnuson J."/>
            <person name="Mondo S."/>
            <person name="Nolan M."/>
            <person name="Ohm R."/>
            <person name="Pangilinan J."/>
            <person name="Park H.-J."/>
            <person name="Ramirez L."/>
            <person name="Alfaro M."/>
            <person name="Sun H."/>
            <person name="Tritt A."/>
            <person name="Yoshinaga Y."/>
            <person name="Zwiers L.-H."/>
            <person name="Turgeon B."/>
            <person name="Goodwin S."/>
            <person name="Spatafora J."/>
            <person name="Crous P."/>
            <person name="Grigoriev I."/>
        </authorList>
    </citation>
    <scope>NUCLEOTIDE SEQUENCE [LARGE SCALE GENOMIC DNA]</scope>
    <source>
        <strain evidence="3">CECT 20119</strain>
    </source>
</reference>
<protein>
    <submittedName>
        <fullName evidence="2">Uncharacterized protein</fullName>
    </submittedName>
</protein>
<organism evidence="2 3">
    <name type="scientific">Elsinoe ampelina</name>
    <dbReference type="NCBI Taxonomy" id="302913"/>
    <lineage>
        <taxon>Eukaryota</taxon>
        <taxon>Fungi</taxon>
        <taxon>Dikarya</taxon>
        <taxon>Ascomycota</taxon>
        <taxon>Pezizomycotina</taxon>
        <taxon>Dothideomycetes</taxon>
        <taxon>Dothideomycetidae</taxon>
        <taxon>Myriangiales</taxon>
        <taxon>Elsinoaceae</taxon>
        <taxon>Elsinoe</taxon>
    </lineage>
</organism>
<evidence type="ECO:0000313" key="2">
    <source>
        <dbReference type="EMBL" id="KAF2225175.1"/>
    </source>
</evidence>
<dbReference type="Proteomes" id="UP000799538">
    <property type="component" value="Unassembled WGS sequence"/>
</dbReference>
<gene>
    <name evidence="2" type="ORF">BDZ85DRAFT_89566</name>
</gene>
<evidence type="ECO:0000256" key="1">
    <source>
        <dbReference type="SAM" id="MobiDB-lite"/>
    </source>
</evidence>
<feature type="region of interest" description="Disordered" evidence="1">
    <location>
        <begin position="254"/>
        <end position="314"/>
    </location>
</feature>
<feature type="compositionally biased region" description="Polar residues" evidence="1">
    <location>
        <begin position="270"/>
        <end position="288"/>
    </location>
</feature>
<accession>A0A6A6GHI5</accession>
<proteinExistence type="predicted"/>
<keyword evidence="3" id="KW-1185">Reference proteome</keyword>
<name>A0A6A6GHI5_9PEZI</name>
<dbReference type="EMBL" id="ML992504">
    <property type="protein sequence ID" value="KAF2225175.1"/>
    <property type="molecule type" value="Genomic_DNA"/>
</dbReference>
<evidence type="ECO:0000313" key="3">
    <source>
        <dbReference type="Proteomes" id="UP000799538"/>
    </source>
</evidence>